<organism evidence="11">
    <name type="scientific">Patiria pectinifera</name>
    <name type="common">Starfish</name>
    <name type="synonym">Asterina pectinifera</name>
    <dbReference type="NCBI Taxonomy" id="7594"/>
    <lineage>
        <taxon>Eukaryota</taxon>
        <taxon>Metazoa</taxon>
        <taxon>Echinodermata</taxon>
        <taxon>Eleutherozoa</taxon>
        <taxon>Asterozoa</taxon>
        <taxon>Asteroidea</taxon>
        <taxon>Valvatacea</taxon>
        <taxon>Valvatida</taxon>
        <taxon>Asterinidae</taxon>
        <taxon>Patiria</taxon>
    </lineage>
</organism>
<name>A0A193PMH8_PATPE</name>
<dbReference type="GO" id="GO:0030182">
    <property type="term" value="P:neuron differentiation"/>
    <property type="evidence" value="ECO:0007669"/>
    <property type="project" value="TreeGrafter"/>
</dbReference>
<dbReference type="AlphaFoldDB" id="A0A193PMH8"/>
<dbReference type="PROSITE" id="PS00246">
    <property type="entry name" value="WNT1"/>
    <property type="match status" value="1"/>
</dbReference>
<dbReference type="FunFam" id="3.30.2460.20:FF:000001">
    <property type="entry name" value="Wnt homolog"/>
    <property type="match status" value="1"/>
</dbReference>
<evidence type="ECO:0000256" key="8">
    <source>
        <dbReference type="ARBA" id="ARBA00023288"/>
    </source>
</evidence>
<evidence type="ECO:0000256" key="2">
    <source>
        <dbReference type="ARBA" id="ARBA00005683"/>
    </source>
</evidence>
<evidence type="ECO:0000256" key="1">
    <source>
        <dbReference type="ARBA" id="ARBA00004498"/>
    </source>
</evidence>
<dbReference type="SMART" id="SM00097">
    <property type="entry name" value="WNT1"/>
    <property type="match status" value="1"/>
</dbReference>
<evidence type="ECO:0000256" key="9">
    <source>
        <dbReference type="RuleBase" id="RU003500"/>
    </source>
</evidence>
<reference evidence="11" key="1">
    <citation type="journal article" date="2016" name="Gene Expr. Patterns">
        <title>Wnt, Frizzled, and sFRP gene expression patterns during gastrulation in the starfish Patiria (Asterina) pectinifera.</title>
        <authorList>
            <person name="Kawai N."/>
            <person name="Kuraishi R."/>
            <person name="Kaneko H."/>
        </authorList>
    </citation>
    <scope>NUCLEOTIDE SEQUENCE</scope>
</reference>
<comment type="subcellular location">
    <subcellularLocation>
        <location evidence="1 9">Secreted</location>
        <location evidence="1 9">Extracellular space</location>
        <location evidence="1 9">Extracellular matrix</location>
    </subcellularLocation>
</comment>
<dbReference type="GO" id="GO:0005615">
    <property type="term" value="C:extracellular space"/>
    <property type="evidence" value="ECO:0007669"/>
    <property type="project" value="TreeGrafter"/>
</dbReference>
<feature type="chain" id="PRO_5008261000" description="Protein Wnt" evidence="10">
    <location>
        <begin position="27"/>
        <end position="384"/>
    </location>
</feature>
<dbReference type="GO" id="GO:0005109">
    <property type="term" value="F:frizzled binding"/>
    <property type="evidence" value="ECO:0007669"/>
    <property type="project" value="TreeGrafter"/>
</dbReference>
<dbReference type="CDD" id="cd19344">
    <property type="entry name" value="Wnt_Wnt16"/>
    <property type="match status" value="1"/>
</dbReference>
<gene>
    <name evidence="11" type="primary">Wnt16</name>
</gene>
<dbReference type="InterPro" id="IPR005817">
    <property type="entry name" value="Wnt"/>
</dbReference>
<dbReference type="PRINTS" id="PR01349">
    <property type="entry name" value="WNTPROTEIN"/>
</dbReference>
<keyword evidence="8" id="KW-0449">Lipoprotein</keyword>
<feature type="signal peptide" evidence="10">
    <location>
        <begin position="1"/>
        <end position="26"/>
    </location>
</feature>
<evidence type="ECO:0000256" key="10">
    <source>
        <dbReference type="SAM" id="SignalP"/>
    </source>
</evidence>
<evidence type="ECO:0000256" key="3">
    <source>
        <dbReference type="ARBA" id="ARBA00022473"/>
    </source>
</evidence>
<evidence type="ECO:0000256" key="4">
    <source>
        <dbReference type="ARBA" id="ARBA00022525"/>
    </source>
</evidence>
<keyword evidence="3 9" id="KW-0217">Developmental protein</keyword>
<dbReference type="InterPro" id="IPR018161">
    <property type="entry name" value="Wnt_CS"/>
</dbReference>
<dbReference type="GO" id="GO:0045165">
    <property type="term" value="P:cell fate commitment"/>
    <property type="evidence" value="ECO:0007669"/>
    <property type="project" value="TreeGrafter"/>
</dbReference>
<keyword evidence="10" id="KW-0732">Signal</keyword>
<proteinExistence type="evidence at transcript level"/>
<comment type="similarity">
    <text evidence="2 9">Belongs to the Wnt family.</text>
</comment>
<dbReference type="PANTHER" id="PTHR12027:SF70">
    <property type="entry name" value="PROTEIN WNT-16"/>
    <property type="match status" value="1"/>
</dbReference>
<dbReference type="PANTHER" id="PTHR12027">
    <property type="entry name" value="WNT RELATED"/>
    <property type="match status" value="1"/>
</dbReference>
<sequence>MDVTKLRCCEFSCLILLCVLPATSKASWMWLGIASLGTVNQPNDLDLPASSSSNPVLPRPTSPGESVCSLVPGLATEQRAVCERRPEAIPVIGAGARLGIAECQRQFREERWNCTIHDQEQNAFGKVLKTGSRETAFVYAITSAGVVHAVTKTCSLGNLTDCSCDDSRNGLVNSEGWQWGGCSDNLDYGITVGRQFVDAAEVRKGEEEEGKANRVRSAMNLHNNEVGRQALRQFMSRQCRCHGVSGSCTIKSCWNTMPDFLAVGDYLKNRYLQSIEILNRPTKRRLRRKDRGMRKVPIAQDEMVHLERSPNYCVRDASRGIMGTTGRECNRTSAAADSCDLLCCGRGYNTQEVRIVERCDCKFIWCCEVKCRVCETITDLYTCK</sequence>
<evidence type="ECO:0000256" key="6">
    <source>
        <dbReference type="ARBA" id="ARBA00022687"/>
    </source>
</evidence>
<dbReference type="EMBL" id="LC138021">
    <property type="protein sequence ID" value="BAV17682.1"/>
    <property type="molecule type" value="mRNA"/>
</dbReference>
<accession>A0A193PMH8</accession>
<keyword evidence="4" id="KW-0964">Secreted</keyword>
<dbReference type="Pfam" id="PF00110">
    <property type="entry name" value="wnt"/>
    <property type="match status" value="1"/>
</dbReference>
<comment type="function">
    <text evidence="9">Ligand for members of the frizzled family of seven transmembrane receptors.</text>
</comment>
<dbReference type="InterPro" id="IPR043158">
    <property type="entry name" value="Wnt_C"/>
</dbReference>
<keyword evidence="6 9" id="KW-0879">Wnt signaling pathway</keyword>
<protein>
    <recommendedName>
        <fullName evidence="9">Protein Wnt</fullName>
    </recommendedName>
</protein>
<evidence type="ECO:0000256" key="5">
    <source>
        <dbReference type="ARBA" id="ARBA00022530"/>
    </source>
</evidence>
<dbReference type="Gene3D" id="3.30.2460.20">
    <property type="match status" value="1"/>
</dbReference>
<evidence type="ECO:0000313" key="11">
    <source>
        <dbReference type="EMBL" id="BAV17682.1"/>
    </source>
</evidence>
<keyword evidence="5" id="KW-0272">Extracellular matrix</keyword>
<keyword evidence="7" id="KW-1015">Disulfide bond</keyword>
<evidence type="ECO:0000256" key="7">
    <source>
        <dbReference type="ARBA" id="ARBA00023157"/>
    </source>
</evidence>
<dbReference type="GO" id="GO:0060070">
    <property type="term" value="P:canonical Wnt signaling pathway"/>
    <property type="evidence" value="ECO:0007669"/>
    <property type="project" value="TreeGrafter"/>
</dbReference>
<dbReference type="GO" id="GO:0005125">
    <property type="term" value="F:cytokine activity"/>
    <property type="evidence" value="ECO:0007669"/>
    <property type="project" value="TreeGrafter"/>
</dbReference>